<evidence type="ECO:0000256" key="1">
    <source>
        <dbReference type="PROSITE-ProRule" id="PRU00182"/>
    </source>
</evidence>
<name>A0A0Q9XNL3_9BACI</name>
<dbReference type="Gene3D" id="3.10.290.10">
    <property type="entry name" value="RNA-binding S4 domain"/>
    <property type="match status" value="1"/>
</dbReference>
<evidence type="ECO:0000313" key="3">
    <source>
        <dbReference type="EMBL" id="KRG09781.1"/>
    </source>
</evidence>
<dbReference type="InterPro" id="IPR048443">
    <property type="entry name" value="RqcP2_N"/>
</dbReference>
<dbReference type="PATRIC" id="fig|217031.4.peg.7443"/>
<dbReference type="Pfam" id="PF21278">
    <property type="entry name" value="YlmH_1st"/>
    <property type="match status" value="1"/>
</dbReference>
<gene>
    <name evidence="3" type="ORF">ACA29_21875</name>
</gene>
<dbReference type="InterPro" id="IPR040591">
    <property type="entry name" value="RqcP2_RBD"/>
</dbReference>
<accession>A0A0Q9XNL3</accession>
<dbReference type="SMART" id="SM00363">
    <property type="entry name" value="S4"/>
    <property type="match status" value="1"/>
</dbReference>
<dbReference type="InterPro" id="IPR036986">
    <property type="entry name" value="S4_RNA-bd_sf"/>
</dbReference>
<dbReference type="Gene3D" id="3.30.1370.160">
    <property type="match status" value="1"/>
</dbReference>
<dbReference type="AlphaFoldDB" id="A0A0Q9XNL3"/>
<proteinExistence type="predicted"/>
<keyword evidence="1" id="KW-0694">RNA-binding</keyword>
<feature type="domain" description="RNA-binding S4" evidence="2">
    <location>
        <begin position="182"/>
        <end position="243"/>
    </location>
</feature>
<dbReference type="InterPro" id="IPR002942">
    <property type="entry name" value="S4_RNA-bd"/>
</dbReference>
<dbReference type="PANTHER" id="PTHR13633:SF3">
    <property type="entry name" value="MITOCHONDRIAL TRANSCRIPTION RESCUE FACTOR 1"/>
    <property type="match status" value="1"/>
</dbReference>
<organism evidence="3 4">
    <name type="scientific">Lederbergia galactosidilytica</name>
    <dbReference type="NCBI Taxonomy" id="217031"/>
    <lineage>
        <taxon>Bacteria</taxon>
        <taxon>Bacillati</taxon>
        <taxon>Bacillota</taxon>
        <taxon>Bacilli</taxon>
        <taxon>Bacillales</taxon>
        <taxon>Bacillaceae</taxon>
        <taxon>Lederbergia</taxon>
    </lineage>
</organism>
<dbReference type="CDD" id="cd00165">
    <property type="entry name" value="S4"/>
    <property type="match status" value="1"/>
</dbReference>
<dbReference type="Gene3D" id="3.30.70.330">
    <property type="match status" value="1"/>
</dbReference>
<dbReference type="GO" id="GO:0003723">
    <property type="term" value="F:RNA binding"/>
    <property type="evidence" value="ECO:0007669"/>
    <property type="project" value="UniProtKB-KW"/>
</dbReference>
<sequence>MSEVYQHFRPEEKEFIDQVIAWQEYVDQTYAPKLTDFLDPREQYILRSMIGEQNEIKYQFFGGTDRSERKRALLFPEYYQPEVDDFQIGLYEINYPTKFVQLDHRMILGSMMSLGIKREKFGDIIIHEDRIQFLTELTLEDYIRVHLSQIGKAKISIVKQDLATILSPKEQWKEKETSISSLRLDILIATAFQISRSKAQLVIHQGKTKVNWGITEQTSFECASGDVISVRGLGRCTLLEILRVTKKDKLRVKLGVLK</sequence>
<evidence type="ECO:0000259" key="2">
    <source>
        <dbReference type="SMART" id="SM00363"/>
    </source>
</evidence>
<protein>
    <submittedName>
        <fullName evidence="3">RNA-binding protein S4</fullName>
    </submittedName>
</protein>
<dbReference type="PROSITE" id="PS50889">
    <property type="entry name" value="S4"/>
    <property type="match status" value="1"/>
</dbReference>
<dbReference type="SUPFAM" id="SSF55174">
    <property type="entry name" value="Alpha-L RNA-binding motif"/>
    <property type="match status" value="1"/>
</dbReference>
<reference evidence="3 4" key="1">
    <citation type="submission" date="2015-06" db="EMBL/GenBank/DDBJ databases">
        <title>Genome sequencing project of Bacillus galactosidilyticus PL133.</title>
        <authorList>
            <person name="Gaiero J."/>
            <person name="Nicol R."/>
            <person name="Habash M."/>
        </authorList>
    </citation>
    <scope>NUCLEOTIDE SEQUENCE [LARGE SCALE GENOMIC DNA]</scope>
    <source>
        <strain evidence="3 4">PL133</strain>
    </source>
</reference>
<dbReference type="Pfam" id="PF17774">
    <property type="entry name" value="YlmH_RBD"/>
    <property type="match status" value="1"/>
</dbReference>
<dbReference type="PANTHER" id="PTHR13633">
    <property type="entry name" value="MITOCHONDRIAL TRANSCRIPTION RESCUE FACTOR 1"/>
    <property type="match status" value="1"/>
</dbReference>
<dbReference type="InterPro" id="IPR012677">
    <property type="entry name" value="Nucleotide-bd_a/b_plait_sf"/>
</dbReference>
<comment type="caution">
    <text evidence="3">The sequence shown here is derived from an EMBL/GenBank/DDBJ whole genome shotgun (WGS) entry which is preliminary data.</text>
</comment>
<dbReference type="Proteomes" id="UP000053881">
    <property type="component" value="Unassembled WGS sequence"/>
</dbReference>
<dbReference type="EMBL" id="LGPB01000137">
    <property type="protein sequence ID" value="KRG09781.1"/>
    <property type="molecule type" value="Genomic_DNA"/>
</dbReference>
<evidence type="ECO:0000313" key="4">
    <source>
        <dbReference type="Proteomes" id="UP000053881"/>
    </source>
</evidence>